<dbReference type="CDD" id="cd06261">
    <property type="entry name" value="TM_PBP2"/>
    <property type="match status" value="1"/>
</dbReference>
<feature type="transmembrane region" description="Helical" evidence="7">
    <location>
        <begin position="73"/>
        <end position="94"/>
    </location>
</feature>
<dbReference type="PROSITE" id="PS50928">
    <property type="entry name" value="ABC_TM1"/>
    <property type="match status" value="1"/>
</dbReference>
<name>A0A2R6A6F1_9ARCH</name>
<keyword evidence="3" id="KW-1003">Cell membrane</keyword>
<dbReference type="Pfam" id="PF00528">
    <property type="entry name" value="BPD_transp_1"/>
    <property type="match status" value="1"/>
</dbReference>
<dbReference type="EMBL" id="NEXC01000117">
    <property type="protein sequence ID" value="PSN81917.1"/>
    <property type="molecule type" value="Genomic_DNA"/>
</dbReference>
<dbReference type="PANTHER" id="PTHR30193">
    <property type="entry name" value="ABC TRANSPORTER PERMEASE PROTEIN"/>
    <property type="match status" value="1"/>
</dbReference>
<keyword evidence="5 7" id="KW-1133">Transmembrane helix</keyword>
<dbReference type="AlphaFoldDB" id="A0A2R6A6F1"/>
<reference evidence="9 10" key="1">
    <citation type="submission" date="2017-04" db="EMBL/GenBank/DDBJ databases">
        <title>Novel microbial lineages endemic to geothermal iron-oxide mats fill important gaps in the evolutionary history of Archaea.</title>
        <authorList>
            <person name="Jay Z.J."/>
            <person name="Beam J.P."/>
            <person name="Dlakic M."/>
            <person name="Rusch D.B."/>
            <person name="Kozubal M.A."/>
            <person name="Inskeep W.P."/>
        </authorList>
    </citation>
    <scope>NUCLEOTIDE SEQUENCE [LARGE SCALE GENOMIC DNA]</scope>
    <source>
        <strain evidence="9">OSP_D</strain>
    </source>
</reference>
<feature type="domain" description="ABC transmembrane type-1" evidence="8">
    <location>
        <begin position="69"/>
        <end position="281"/>
    </location>
</feature>
<evidence type="ECO:0000256" key="4">
    <source>
        <dbReference type="ARBA" id="ARBA00022692"/>
    </source>
</evidence>
<dbReference type="InterPro" id="IPR000515">
    <property type="entry name" value="MetI-like"/>
</dbReference>
<comment type="subcellular location">
    <subcellularLocation>
        <location evidence="1 7">Cell membrane</location>
        <topology evidence="1 7">Multi-pass membrane protein</topology>
    </subcellularLocation>
</comment>
<dbReference type="GO" id="GO:0005886">
    <property type="term" value="C:plasma membrane"/>
    <property type="evidence" value="ECO:0007669"/>
    <property type="project" value="UniProtKB-SubCell"/>
</dbReference>
<keyword evidence="4 7" id="KW-0812">Transmembrane</keyword>
<keyword evidence="6 7" id="KW-0472">Membrane</keyword>
<evidence type="ECO:0000256" key="3">
    <source>
        <dbReference type="ARBA" id="ARBA00022475"/>
    </source>
</evidence>
<feature type="transmembrane region" description="Helical" evidence="7">
    <location>
        <begin position="208"/>
        <end position="228"/>
    </location>
</feature>
<evidence type="ECO:0000313" key="10">
    <source>
        <dbReference type="Proteomes" id="UP000240880"/>
    </source>
</evidence>
<dbReference type="Proteomes" id="UP000240880">
    <property type="component" value="Unassembled WGS sequence"/>
</dbReference>
<dbReference type="Gene3D" id="1.10.3720.10">
    <property type="entry name" value="MetI-like"/>
    <property type="match status" value="1"/>
</dbReference>
<sequence length="291" mass="32935">MSVFRKRSFFAYLFIFPALVVLLTFVYFPAFYSFYLSFTNYNLLSRHYSFVGFENYWKLLHDPLFLDSLKHTAIYTAGVVPIQTLVALGLGLVYSSSNRFVKLMRALVFVPAITSSVIVSLIFIWIFSPSGFVNSVLSLFGVKPENWLIVPSAALPAIMSVAIWGTSAYFMVVFIAGINSIPENLYEASLIDGAKSAWQRFRYITLPLLKPSVFIATVLGMIGALQIFDLSYVMTNGGPGYATYTALLYIYDYAFSYNEMGYAAAASFLLFVLIFVVSLILRRYLEVKRWY</sequence>
<feature type="transmembrane region" description="Helical" evidence="7">
    <location>
        <begin position="106"/>
        <end position="127"/>
    </location>
</feature>
<feature type="transmembrane region" description="Helical" evidence="7">
    <location>
        <begin position="147"/>
        <end position="176"/>
    </location>
</feature>
<evidence type="ECO:0000256" key="6">
    <source>
        <dbReference type="ARBA" id="ARBA00023136"/>
    </source>
</evidence>
<comment type="caution">
    <text evidence="9">The sequence shown here is derived from an EMBL/GenBank/DDBJ whole genome shotgun (WGS) entry which is preliminary data.</text>
</comment>
<dbReference type="PANTHER" id="PTHR30193:SF37">
    <property type="entry name" value="INNER MEMBRANE ABC TRANSPORTER PERMEASE PROTEIN YCJO"/>
    <property type="match status" value="1"/>
</dbReference>
<dbReference type="SUPFAM" id="SSF160964">
    <property type="entry name" value="MalF N-terminal region-like"/>
    <property type="match status" value="1"/>
</dbReference>
<protein>
    <recommendedName>
        <fullName evidence="8">ABC transmembrane type-1 domain-containing protein</fullName>
    </recommendedName>
</protein>
<evidence type="ECO:0000256" key="2">
    <source>
        <dbReference type="ARBA" id="ARBA00022448"/>
    </source>
</evidence>
<evidence type="ECO:0000313" key="9">
    <source>
        <dbReference type="EMBL" id="PSN81917.1"/>
    </source>
</evidence>
<dbReference type="InterPro" id="IPR035277">
    <property type="entry name" value="MalF_N"/>
</dbReference>
<evidence type="ECO:0000256" key="7">
    <source>
        <dbReference type="RuleBase" id="RU363032"/>
    </source>
</evidence>
<evidence type="ECO:0000256" key="5">
    <source>
        <dbReference type="ARBA" id="ARBA00022989"/>
    </source>
</evidence>
<evidence type="ECO:0000256" key="1">
    <source>
        <dbReference type="ARBA" id="ARBA00004651"/>
    </source>
</evidence>
<keyword evidence="2 7" id="KW-0813">Transport</keyword>
<evidence type="ECO:0000259" key="8">
    <source>
        <dbReference type="PROSITE" id="PS50928"/>
    </source>
</evidence>
<feature type="transmembrane region" description="Helical" evidence="7">
    <location>
        <begin position="260"/>
        <end position="281"/>
    </location>
</feature>
<dbReference type="InterPro" id="IPR035906">
    <property type="entry name" value="MetI-like_sf"/>
</dbReference>
<dbReference type="SUPFAM" id="SSF161098">
    <property type="entry name" value="MetI-like"/>
    <property type="match status" value="1"/>
</dbReference>
<organism evidence="9 10">
    <name type="scientific">Candidatus Marsarchaeota G1 archaeon OSP_D</name>
    <dbReference type="NCBI Taxonomy" id="1978155"/>
    <lineage>
        <taxon>Archaea</taxon>
        <taxon>Candidatus Marsarchaeota</taxon>
        <taxon>Candidatus Marsarchaeota group 1</taxon>
    </lineage>
</organism>
<gene>
    <name evidence="9" type="ORF">B9Q01_09480</name>
</gene>
<comment type="similarity">
    <text evidence="7">Belongs to the binding-protein-dependent transport system permease family.</text>
</comment>
<proteinExistence type="inferred from homology"/>
<dbReference type="Gene3D" id="1.20.58.370">
    <property type="entry name" value="MalF N-terminal region-like"/>
    <property type="match status" value="1"/>
</dbReference>
<dbReference type="InterPro" id="IPR051393">
    <property type="entry name" value="ABC_transporter_permease"/>
</dbReference>
<accession>A0A2R6A6F1</accession>
<feature type="transmembrane region" description="Helical" evidence="7">
    <location>
        <begin position="12"/>
        <end position="35"/>
    </location>
</feature>
<dbReference type="GO" id="GO:0055085">
    <property type="term" value="P:transmembrane transport"/>
    <property type="evidence" value="ECO:0007669"/>
    <property type="project" value="InterPro"/>
</dbReference>